<dbReference type="Proteomes" id="UP001497602">
    <property type="component" value="Unassembled WGS sequence"/>
</dbReference>
<evidence type="ECO:0000256" key="1">
    <source>
        <dbReference type="ARBA" id="ARBA00000085"/>
    </source>
</evidence>
<feature type="domain" description="Histidine kinase" evidence="8">
    <location>
        <begin position="451"/>
        <end position="631"/>
    </location>
</feature>
<proteinExistence type="predicted"/>
<evidence type="ECO:0000256" key="4">
    <source>
        <dbReference type="ARBA" id="ARBA00022777"/>
    </source>
</evidence>
<feature type="chain" id="PRO_5045201627" description="histidine kinase" evidence="7">
    <location>
        <begin position="21"/>
        <end position="635"/>
    </location>
</feature>
<keyword evidence="3" id="KW-0808">Transferase</keyword>
<name>A0ABM9PJC9_9FLAO</name>
<dbReference type="PANTHER" id="PTHR24421">
    <property type="entry name" value="NITRATE/NITRITE SENSOR PROTEIN NARX-RELATED"/>
    <property type="match status" value="1"/>
</dbReference>
<evidence type="ECO:0000256" key="7">
    <source>
        <dbReference type="SAM" id="SignalP"/>
    </source>
</evidence>
<comment type="caution">
    <text evidence="9">The sequence shown here is derived from an EMBL/GenBank/DDBJ whole genome shotgun (WGS) entry which is preliminary data.</text>
</comment>
<organism evidence="9 10">
    <name type="scientific">Tenacibaculum vairaonense</name>
    <dbReference type="NCBI Taxonomy" id="3137860"/>
    <lineage>
        <taxon>Bacteria</taxon>
        <taxon>Pseudomonadati</taxon>
        <taxon>Bacteroidota</taxon>
        <taxon>Flavobacteriia</taxon>
        <taxon>Flavobacteriales</taxon>
        <taxon>Flavobacteriaceae</taxon>
        <taxon>Tenacibaculum</taxon>
    </lineage>
</organism>
<comment type="catalytic activity">
    <reaction evidence="1">
        <text>ATP + protein L-histidine = ADP + protein N-phospho-L-histidine.</text>
        <dbReference type="EC" id="2.7.13.3"/>
    </reaction>
</comment>
<dbReference type="CDD" id="cd16917">
    <property type="entry name" value="HATPase_UhpB-NarQ-NarX-like"/>
    <property type="match status" value="1"/>
</dbReference>
<evidence type="ECO:0000259" key="8">
    <source>
        <dbReference type="PROSITE" id="PS50109"/>
    </source>
</evidence>
<dbReference type="InterPro" id="IPR011990">
    <property type="entry name" value="TPR-like_helical_dom_sf"/>
</dbReference>
<dbReference type="SUPFAM" id="SSF55874">
    <property type="entry name" value="ATPase domain of HSP90 chaperone/DNA topoisomerase II/histidine kinase"/>
    <property type="match status" value="1"/>
</dbReference>
<keyword evidence="6" id="KW-0472">Membrane</keyword>
<dbReference type="SMART" id="SM00387">
    <property type="entry name" value="HATPase_c"/>
    <property type="match status" value="1"/>
</dbReference>
<dbReference type="Gene3D" id="1.25.40.10">
    <property type="entry name" value="Tetratricopeptide repeat domain"/>
    <property type="match status" value="2"/>
</dbReference>
<dbReference type="PROSITE" id="PS50109">
    <property type="entry name" value="HIS_KIN"/>
    <property type="match status" value="1"/>
</dbReference>
<keyword evidence="5" id="KW-0902">Two-component regulatory system</keyword>
<dbReference type="Gene3D" id="1.20.5.1930">
    <property type="match status" value="1"/>
</dbReference>
<feature type="transmembrane region" description="Helical" evidence="6">
    <location>
        <begin position="380"/>
        <end position="400"/>
    </location>
</feature>
<dbReference type="RefSeq" id="WP_348737552.1">
    <property type="nucleotide sequence ID" value="NZ_CAXJRC010000009.1"/>
</dbReference>
<dbReference type="InterPro" id="IPR019734">
    <property type="entry name" value="TPR_rpt"/>
</dbReference>
<dbReference type="InterPro" id="IPR005467">
    <property type="entry name" value="His_kinase_dom"/>
</dbReference>
<feature type="signal peptide" evidence="7">
    <location>
        <begin position="1"/>
        <end position="20"/>
    </location>
</feature>
<dbReference type="InterPro" id="IPR036890">
    <property type="entry name" value="HATPase_C_sf"/>
</dbReference>
<dbReference type="Gene3D" id="3.30.565.10">
    <property type="entry name" value="Histidine kinase-like ATPase, C-terminal domain"/>
    <property type="match status" value="1"/>
</dbReference>
<protein>
    <recommendedName>
        <fullName evidence="2">histidine kinase</fullName>
        <ecNumber evidence="2">2.7.13.3</ecNumber>
    </recommendedName>
</protein>
<keyword evidence="6" id="KW-1133">Transmembrane helix</keyword>
<dbReference type="InterPro" id="IPR050482">
    <property type="entry name" value="Sensor_HK_TwoCompSys"/>
</dbReference>
<keyword evidence="6" id="KW-0812">Transmembrane</keyword>
<keyword evidence="4" id="KW-0418">Kinase</keyword>
<keyword evidence="10" id="KW-1185">Reference proteome</keyword>
<dbReference type="EMBL" id="CAXJRC010000009">
    <property type="protein sequence ID" value="CAL2105736.1"/>
    <property type="molecule type" value="Genomic_DNA"/>
</dbReference>
<dbReference type="PANTHER" id="PTHR24421:SF10">
    <property type="entry name" value="NITRATE_NITRITE SENSOR PROTEIN NARQ"/>
    <property type="match status" value="1"/>
</dbReference>
<dbReference type="SMART" id="SM00028">
    <property type="entry name" value="TPR"/>
    <property type="match status" value="3"/>
</dbReference>
<gene>
    <name evidence="9" type="ORF">T190115A13A_180065</name>
</gene>
<evidence type="ECO:0000256" key="2">
    <source>
        <dbReference type="ARBA" id="ARBA00012438"/>
    </source>
</evidence>
<evidence type="ECO:0000313" key="9">
    <source>
        <dbReference type="EMBL" id="CAL2105736.1"/>
    </source>
</evidence>
<evidence type="ECO:0000256" key="5">
    <source>
        <dbReference type="ARBA" id="ARBA00023012"/>
    </source>
</evidence>
<dbReference type="EC" id="2.7.13.3" evidence="2"/>
<reference evidence="9 10" key="1">
    <citation type="submission" date="2024-05" db="EMBL/GenBank/DDBJ databases">
        <authorList>
            <person name="Duchaud E."/>
        </authorList>
    </citation>
    <scope>NUCLEOTIDE SEQUENCE [LARGE SCALE GENOMIC DNA]</scope>
    <source>
        <strain evidence="9">Ena-SAMPLE-TAB-13-05-2024-13:56:06:370-140305</strain>
    </source>
</reference>
<dbReference type="Pfam" id="PF02518">
    <property type="entry name" value="HATPase_c"/>
    <property type="match status" value="1"/>
</dbReference>
<accession>A0ABM9PJC9</accession>
<dbReference type="InterPro" id="IPR003594">
    <property type="entry name" value="HATPase_dom"/>
</dbReference>
<dbReference type="SUPFAM" id="SSF48452">
    <property type="entry name" value="TPR-like"/>
    <property type="match status" value="2"/>
</dbReference>
<evidence type="ECO:0000313" key="10">
    <source>
        <dbReference type="Proteomes" id="UP001497602"/>
    </source>
</evidence>
<evidence type="ECO:0000256" key="3">
    <source>
        <dbReference type="ARBA" id="ARBA00022679"/>
    </source>
</evidence>
<evidence type="ECO:0000256" key="6">
    <source>
        <dbReference type="SAM" id="Phobius"/>
    </source>
</evidence>
<sequence length="635" mass="73966">MRFFNILTFICFLIPNSFIAQELFKIDSLHLIYKECRFNNLKKATEVTEKAVSIAKTINNDTLFIKSNYLLVEALYRQKKIAEANEIAQKTISLAQKTNTQKYLCLLYIYQSKINRRLRNYSESLHNIEDAHKIASLNNFHNELLEIANTKAVLLKKTKNYRKAIELLKNALKMCKSKINHNKAHTYSLLGGLYYNNLKIRNKDSASYYFEKGIKIIEKTNNNYIKSILYLNYGDLLLQKKQYKKALYFLNLAQKKTLEIHNYSKLYFINVSLGIYFFDTKNYPKAIEKYETALYKYGNYADGNQKANLIWFLADAYYYNKQFQKGYLEQEKLILFKDSLFTIEKNKTFEKLQTEYDVERKNAKIQLLQKQKELESQQKTTAIVIGLLLLIPSILLLLIYKFRIKSQKTIQLQQSKLHQKEKEQLQQQQRIKRIEGYVAGEEKEKNRIALELHDGIGGQLSGIKHYATSLEDSKEKTILLKDLSNVTKDIRLLSHSLSSSYSMQQPLTDLLQVLQEQYKNHFKITISIYPEEALQKISDKTKHFLHRTLQELINNIYKHANANLVTISLTIIDDIVLMIEDNGIGFDTSVKSKGIGLHNIQERVDNLQGQLSIDSTSRHGTTIIVKIPIHLGNKN</sequence>
<keyword evidence="7" id="KW-0732">Signal</keyword>